<evidence type="ECO:0000313" key="2">
    <source>
        <dbReference type="EMBL" id="GAJ29738.1"/>
    </source>
</evidence>
<evidence type="ECO:0000313" key="3">
    <source>
        <dbReference type="Proteomes" id="UP000019760"/>
    </source>
</evidence>
<keyword evidence="3" id="KW-1185">Reference proteome</keyword>
<feature type="region of interest" description="Disordered" evidence="1">
    <location>
        <begin position="250"/>
        <end position="269"/>
    </location>
</feature>
<evidence type="ECO:0000256" key="1">
    <source>
        <dbReference type="SAM" id="MobiDB-lite"/>
    </source>
</evidence>
<protein>
    <submittedName>
        <fullName evidence="2">Uncharacterized protein</fullName>
    </submittedName>
</protein>
<sequence length="496" mass="53146">MAGFDTNALRPYETQPGNPLALVAQVAQIKNALLENRVRQTEYDAKVAQGNALLGATGADGQTDYARARSAMAANPAAAYGAAEAYSEQNRARAEDLSNTEAGKNAVASILSYVGTNPDQAHLYAAKRMAQAIFPHQNVEGIVDQIARHPGGIAGGVAQLTNSMQPPAQQEANAYGTAGATVNNGQQTIIGTQQSAMNGGQFQPATTVQQQISPESNAALVPVKVRDPETGQMLTVYRPASELRTAAGNGTFTGRRIDTAGGQAPPMAEAPTGYDEQYKAGQHVQNTLAAQQSDVTQNIATLRNLDSLLGQLPKSVRSRTLKEIANNVDKFGISTHAQDYATLGQEIDKAGTTLRKQMLDSGGGPHTNAGLADLEHITPGMEMTPMAARALTNEMLTASLYQQRRQKIAASTKDATQVLRALADYDQNFDPRFATIQRLGPEEGRDYARTHIEDPAQYAASVYRMAKTQRDRGYDYGLTPAQQDRIIAAYEAQRGR</sequence>
<name>A0A023D6G1_ACIMT</name>
<dbReference type="RefSeq" id="WP_042060003.1">
    <property type="nucleotide sequence ID" value="NZ_BAND01000076.1"/>
</dbReference>
<dbReference type="EMBL" id="BAND01000076">
    <property type="protein sequence ID" value="GAJ29738.1"/>
    <property type="molecule type" value="Genomic_DNA"/>
</dbReference>
<dbReference type="Proteomes" id="UP000019760">
    <property type="component" value="Unassembled WGS sequence"/>
</dbReference>
<dbReference type="AlphaFoldDB" id="A0A023D6G1"/>
<reference evidence="2 3" key="2">
    <citation type="journal article" date="2014" name="FEMS Microbiol. Lett.">
        <title>Draft genomic DNA sequence of the facultatively methylotrophic bacterium Acidomonas methanolica type strain MB58.</title>
        <authorList>
            <person name="Higashiura N."/>
            <person name="Hadano H."/>
            <person name="Hirakawa H."/>
            <person name="Matsutani M."/>
            <person name="Takabe S."/>
            <person name="Matsushita K."/>
            <person name="Azuma Y."/>
        </authorList>
    </citation>
    <scope>NUCLEOTIDE SEQUENCE [LARGE SCALE GENOMIC DNA]</scope>
    <source>
        <strain evidence="2 3">MB58</strain>
    </source>
</reference>
<organism evidence="2 3">
    <name type="scientific">Acidomonas methanolica NBRC 104435</name>
    <dbReference type="NCBI Taxonomy" id="1231351"/>
    <lineage>
        <taxon>Bacteria</taxon>
        <taxon>Pseudomonadati</taxon>
        <taxon>Pseudomonadota</taxon>
        <taxon>Alphaproteobacteria</taxon>
        <taxon>Acetobacterales</taxon>
        <taxon>Acetobacteraceae</taxon>
        <taxon>Acidomonas</taxon>
    </lineage>
</organism>
<proteinExistence type="predicted"/>
<comment type="caution">
    <text evidence="2">The sequence shown here is derived from an EMBL/GenBank/DDBJ whole genome shotgun (WGS) entry which is preliminary data.</text>
</comment>
<dbReference type="OrthoDB" id="7285017at2"/>
<accession>A0A023D6G1</accession>
<gene>
    <name evidence="2" type="ORF">Amme_076_031</name>
</gene>
<reference evidence="3" key="1">
    <citation type="journal article" date="2014" name="FEMS Microbiol. Lett.">
        <title>Draft Genomic DNA Sequence of the Facultatively Methylotrophic Bacterium Acidomonas methanolica type strain MB58.</title>
        <authorList>
            <person name="Higashiura N."/>
            <person name="Hadano H."/>
            <person name="Hirakawa H."/>
            <person name="Matsutani M."/>
            <person name="Takabe S."/>
            <person name="Matsushita K."/>
            <person name="Azuma Y."/>
        </authorList>
    </citation>
    <scope>NUCLEOTIDE SEQUENCE [LARGE SCALE GENOMIC DNA]</scope>
    <source>
        <strain evidence="3">MB58</strain>
    </source>
</reference>